<protein>
    <recommendedName>
        <fullName evidence="3">Transposase</fullName>
    </recommendedName>
</protein>
<name>A0ABQ1NWZ9_9ENTE</name>
<evidence type="ECO:0000313" key="1">
    <source>
        <dbReference type="EMBL" id="GGC86129.1"/>
    </source>
</evidence>
<proteinExistence type="predicted"/>
<evidence type="ECO:0008006" key="3">
    <source>
        <dbReference type="Google" id="ProtNLM"/>
    </source>
</evidence>
<dbReference type="EMBL" id="BMKI01000002">
    <property type="protein sequence ID" value="GGC86129.1"/>
    <property type="molecule type" value="Genomic_DNA"/>
</dbReference>
<gene>
    <name evidence="1" type="ORF">GCM10011573_14750</name>
</gene>
<comment type="caution">
    <text evidence="1">The sequence shown here is derived from an EMBL/GenBank/DDBJ whole genome shotgun (WGS) entry which is preliminary data.</text>
</comment>
<organism evidence="1 2">
    <name type="scientific">Enterococcus wangshanyuanii</name>
    <dbReference type="NCBI Taxonomy" id="2005703"/>
    <lineage>
        <taxon>Bacteria</taxon>
        <taxon>Bacillati</taxon>
        <taxon>Bacillota</taxon>
        <taxon>Bacilli</taxon>
        <taxon>Lactobacillales</taxon>
        <taxon>Enterococcaceae</taxon>
        <taxon>Enterococcus</taxon>
    </lineage>
</organism>
<evidence type="ECO:0000313" key="2">
    <source>
        <dbReference type="Proteomes" id="UP000630615"/>
    </source>
</evidence>
<sequence>MKWFIESMKRTIASFIARSDNLTPEKSNDTLKLLFRVFYLKAKQKTEPGQLGLSFV</sequence>
<keyword evidence="2" id="KW-1185">Reference proteome</keyword>
<dbReference type="Proteomes" id="UP000630615">
    <property type="component" value="Unassembled WGS sequence"/>
</dbReference>
<reference evidence="2" key="1">
    <citation type="journal article" date="2019" name="Int. J. Syst. Evol. Microbiol.">
        <title>The Global Catalogue of Microorganisms (GCM) 10K type strain sequencing project: providing services to taxonomists for standard genome sequencing and annotation.</title>
        <authorList>
            <consortium name="The Broad Institute Genomics Platform"/>
            <consortium name="The Broad Institute Genome Sequencing Center for Infectious Disease"/>
            <person name="Wu L."/>
            <person name="Ma J."/>
        </authorList>
    </citation>
    <scope>NUCLEOTIDE SEQUENCE [LARGE SCALE GENOMIC DNA]</scope>
    <source>
        <strain evidence="2">CGMCC 1.15942</strain>
    </source>
</reference>
<accession>A0ABQ1NWZ9</accession>